<dbReference type="InterPro" id="IPR010987">
    <property type="entry name" value="Glutathione-S-Trfase_C-like"/>
</dbReference>
<dbReference type="OMA" id="TQYFSWT"/>
<protein>
    <recommendedName>
        <fullName evidence="10">Glutathione transferase</fullName>
    </recommendedName>
</protein>
<dbReference type="GO" id="GO:0005634">
    <property type="term" value="C:nucleus"/>
    <property type="evidence" value="ECO:0007669"/>
    <property type="project" value="TreeGrafter"/>
</dbReference>
<dbReference type="Gene3D" id="1.20.1050.10">
    <property type="match status" value="1"/>
</dbReference>
<reference evidence="8 9" key="1">
    <citation type="submission" date="2011-07" db="EMBL/GenBank/DDBJ databases">
        <authorList>
            <person name="Coyne R."/>
            <person name="Brami D."/>
            <person name="Johnson J."/>
            <person name="Hostetler J."/>
            <person name="Hannick L."/>
            <person name="Clark T."/>
            <person name="Cassidy-Hanley D."/>
            <person name="Inman J."/>
        </authorList>
    </citation>
    <scope>NUCLEOTIDE SEQUENCE [LARGE SCALE GENOMIC DNA]</scope>
    <source>
        <strain evidence="8 9">G5</strain>
    </source>
</reference>
<dbReference type="GO" id="GO:0003746">
    <property type="term" value="F:translation elongation factor activity"/>
    <property type="evidence" value="ECO:0007669"/>
    <property type="project" value="UniProtKB-UniRule"/>
</dbReference>
<dbReference type="PROSITE" id="PS50040">
    <property type="entry name" value="EF1G_C"/>
    <property type="match status" value="1"/>
</dbReference>
<dbReference type="PANTHER" id="PTHR43986:SF1">
    <property type="entry name" value="ELONGATION FACTOR 1-GAMMA"/>
    <property type="match status" value="1"/>
</dbReference>
<evidence type="ECO:0000256" key="4">
    <source>
        <dbReference type="SAM" id="MobiDB-lite"/>
    </source>
</evidence>
<feature type="domain" description="EF-1-gamma C-terminal" evidence="5">
    <location>
        <begin position="253"/>
        <end position="414"/>
    </location>
</feature>
<dbReference type="InterPro" id="IPR036282">
    <property type="entry name" value="Glutathione-S-Trfase_C_sf"/>
</dbReference>
<dbReference type="SFLD" id="SFLDG00358">
    <property type="entry name" value="Main_(cytGST)"/>
    <property type="match status" value="1"/>
</dbReference>
<gene>
    <name evidence="8" type="ORF">IMG5_197540</name>
</gene>
<evidence type="ECO:0000256" key="2">
    <source>
        <dbReference type="ARBA" id="ARBA00022917"/>
    </source>
</evidence>
<evidence type="ECO:0000313" key="8">
    <source>
        <dbReference type="EMBL" id="EGR27339.1"/>
    </source>
</evidence>
<evidence type="ECO:0000259" key="6">
    <source>
        <dbReference type="PROSITE" id="PS50404"/>
    </source>
</evidence>
<dbReference type="Gene3D" id="3.30.70.1010">
    <property type="entry name" value="Translation elongation factor EF1B, gamma chain, conserved domain"/>
    <property type="match status" value="1"/>
</dbReference>
<dbReference type="InterPro" id="IPR036249">
    <property type="entry name" value="Thioredoxin-like_sf"/>
</dbReference>
<evidence type="ECO:0000256" key="1">
    <source>
        <dbReference type="ARBA" id="ARBA00022768"/>
    </source>
</evidence>
<dbReference type="SUPFAM" id="SSF52833">
    <property type="entry name" value="Thioredoxin-like"/>
    <property type="match status" value="1"/>
</dbReference>
<dbReference type="SUPFAM" id="SSF47616">
    <property type="entry name" value="GST C-terminal domain-like"/>
    <property type="match status" value="1"/>
</dbReference>
<evidence type="ECO:0008006" key="10">
    <source>
        <dbReference type="Google" id="ProtNLM"/>
    </source>
</evidence>
<dbReference type="SFLD" id="SFLDS00019">
    <property type="entry name" value="Glutathione_Transferase_(cytos"/>
    <property type="match status" value="1"/>
</dbReference>
<feature type="region of interest" description="Disordered" evidence="4">
    <location>
        <begin position="209"/>
        <end position="259"/>
    </location>
</feature>
<dbReference type="SMART" id="SM01183">
    <property type="entry name" value="EF1G"/>
    <property type="match status" value="1"/>
</dbReference>
<dbReference type="EMBL" id="GL984366">
    <property type="protein sequence ID" value="EGR27339.1"/>
    <property type="molecule type" value="Genomic_DNA"/>
</dbReference>
<dbReference type="Pfam" id="PF00647">
    <property type="entry name" value="EF1G"/>
    <property type="match status" value="1"/>
</dbReference>
<dbReference type="RefSeq" id="XP_004024223.1">
    <property type="nucleotide sequence ID" value="XM_004024174.1"/>
</dbReference>
<dbReference type="AlphaFoldDB" id="G0R5B5"/>
<dbReference type="InterPro" id="IPR001662">
    <property type="entry name" value="EF1B_G_C"/>
</dbReference>
<feature type="compositionally biased region" description="Basic and acidic residues" evidence="4">
    <location>
        <begin position="225"/>
        <end position="259"/>
    </location>
</feature>
<dbReference type="eggNOG" id="KOG1627">
    <property type="taxonomic scope" value="Eukaryota"/>
</dbReference>
<dbReference type="SUPFAM" id="SSF89942">
    <property type="entry name" value="eEF1-gamma domain"/>
    <property type="match status" value="1"/>
</dbReference>
<organism evidence="8 9">
    <name type="scientific">Ichthyophthirius multifiliis</name>
    <name type="common">White spot disease agent</name>
    <name type="synonym">Ich</name>
    <dbReference type="NCBI Taxonomy" id="5932"/>
    <lineage>
        <taxon>Eukaryota</taxon>
        <taxon>Sar</taxon>
        <taxon>Alveolata</taxon>
        <taxon>Ciliophora</taxon>
        <taxon>Intramacronucleata</taxon>
        <taxon>Oligohymenophorea</taxon>
        <taxon>Hymenostomatida</taxon>
        <taxon>Ophryoglenina</taxon>
        <taxon>Ichthyophthirius</taxon>
    </lineage>
</organism>
<dbReference type="CDD" id="cd03044">
    <property type="entry name" value="GST_N_EF1Bgamma"/>
    <property type="match status" value="1"/>
</dbReference>
<dbReference type="Pfam" id="PF02798">
    <property type="entry name" value="GST_N"/>
    <property type="match status" value="1"/>
</dbReference>
<dbReference type="InterPro" id="IPR004045">
    <property type="entry name" value="Glutathione_S-Trfase_N"/>
</dbReference>
<dbReference type="OrthoDB" id="249703at2759"/>
<feature type="domain" description="GST C-terminal" evidence="7">
    <location>
        <begin position="83"/>
        <end position="218"/>
    </location>
</feature>
<keyword evidence="2 3" id="KW-0648">Protein biosynthesis</keyword>
<name>G0R5B5_ICHMU</name>
<dbReference type="InterPro" id="IPR040079">
    <property type="entry name" value="Glutathione_S-Trfase"/>
</dbReference>
<dbReference type="Proteomes" id="UP000008983">
    <property type="component" value="Unassembled WGS sequence"/>
</dbReference>
<dbReference type="InParanoid" id="G0R5B5"/>
<evidence type="ECO:0000256" key="3">
    <source>
        <dbReference type="PROSITE-ProRule" id="PRU00519"/>
    </source>
</evidence>
<evidence type="ECO:0000259" key="5">
    <source>
        <dbReference type="PROSITE" id="PS50040"/>
    </source>
</evidence>
<dbReference type="InterPro" id="IPR036433">
    <property type="entry name" value="EF1B_G_C_sf"/>
</dbReference>
<accession>G0R5B5</accession>
<dbReference type="InterPro" id="IPR004046">
    <property type="entry name" value="GST_C"/>
</dbReference>
<feature type="domain" description="GST N-terminal" evidence="6">
    <location>
        <begin position="1"/>
        <end position="80"/>
    </location>
</feature>
<dbReference type="Gene3D" id="3.40.30.10">
    <property type="entry name" value="Glutaredoxin"/>
    <property type="match status" value="1"/>
</dbReference>
<dbReference type="PANTHER" id="PTHR43986">
    <property type="entry name" value="ELONGATION FACTOR 1-GAMMA"/>
    <property type="match status" value="1"/>
</dbReference>
<dbReference type="GO" id="GO:0005737">
    <property type="term" value="C:cytoplasm"/>
    <property type="evidence" value="ECO:0007669"/>
    <property type="project" value="TreeGrafter"/>
</dbReference>
<dbReference type="Pfam" id="PF00043">
    <property type="entry name" value="GST_C"/>
    <property type="match status" value="1"/>
</dbReference>
<dbReference type="STRING" id="857967.G0R5B5"/>
<dbReference type="FunFam" id="1.20.1050.10:FF:000006">
    <property type="entry name" value="Elongation factor 1 gamma"/>
    <property type="match status" value="1"/>
</dbReference>
<dbReference type="CDD" id="cd03181">
    <property type="entry name" value="GST_C_EF1Bgamma_like"/>
    <property type="match status" value="1"/>
</dbReference>
<keyword evidence="9" id="KW-1185">Reference proteome</keyword>
<dbReference type="GeneID" id="14903404"/>
<feature type="compositionally biased region" description="Low complexity" evidence="4">
    <location>
        <begin position="209"/>
        <end position="224"/>
    </location>
</feature>
<sequence length="414" mass="48070">MTLKLYAPIGNMRANLILIVAELAGLPIEHVNVEYTETKTKEHLERNPVGKVPVLQTAEGYLFETNTILRYLARASGKLYGKTTYQQGLVDQFIDFAQSEVTPAFTALFFPIIGHAAYDKETYFRQKNQLQTYIKVIEQFLSSRKYLAGEELTIADISLTGLFFVAFKTIFDEKYRKTIPHIVEWFGRVSALPQFVKYQGRAFYTQTEWPQPQPQTQVKKPAPVEQKKQAPKEKESPKKATKKEQSPNESPKKKEEKPAVQHKFDIYNFKTLYTNAKDKNEAVKFLVENWHEDDQCVYFSHYEKYEGEGKILYQFNNQKNGFLQRSEAARKVAFGTYSIYGDEPNLEIKGVWLFQGTEVPESMKENPQFEYHKWQKLNIKDAKDLQTITNYWTNTEDDASVVDGQKLRSFATFK</sequence>
<dbReference type="PROSITE" id="PS50404">
    <property type="entry name" value="GST_NTER"/>
    <property type="match status" value="1"/>
</dbReference>
<dbReference type="InterPro" id="IPR050802">
    <property type="entry name" value="EF-GSTs"/>
</dbReference>
<dbReference type="FunCoup" id="G0R5B5">
    <property type="interactions" value="458"/>
</dbReference>
<proteinExistence type="predicted"/>
<evidence type="ECO:0000259" key="7">
    <source>
        <dbReference type="PROSITE" id="PS50405"/>
    </source>
</evidence>
<dbReference type="eggNOG" id="KOG0867">
    <property type="taxonomic scope" value="Eukaryota"/>
</dbReference>
<evidence type="ECO:0000313" key="9">
    <source>
        <dbReference type="Proteomes" id="UP000008983"/>
    </source>
</evidence>
<keyword evidence="1 3" id="KW-0251">Elongation factor</keyword>
<dbReference type="PROSITE" id="PS50405">
    <property type="entry name" value="GST_CTER"/>
    <property type="match status" value="1"/>
</dbReference>